<evidence type="ECO:0000313" key="2">
    <source>
        <dbReference type="Proteomes" id="UP001597460"/>
    </source>
</evidence>
<name>A0ABW5JNJ9_9BACT</name>
<evidence type="ECO:0008006" key="3">
    <source>
        <dbReference type="Google" id="ProtNLM"/>
    </source>
</evidence>
<comment type="caution">
    <text evidence="1">The sequence shown here is derived from an EMBL/GenBank/DDBJ whole genome shotgun (WGS) entry which is preliminary data.</text>
</comment>
<keyword evidence="2" id="KW-1185">Reference proteome</keyword>
<dbReference type="EMBL" id="JBHULI010000025">
    <property type="protein sequence ID" value="MFD2533350.1"/>
    <property type="molecule type" value="Genomic_DNA"/>
</dbReference>
<accession>A0ABW5JNJ9</accession>
<proteinExistence type="predicted"/>
<evidence type="ECO:0000313" key="1">
    <source>
        <dbReference type="EMBL" id="MFD2533350.1"/>
    </source>
</evidence>
<dbReference type="RefSeq" id="WP_390303488.1">
    <property type="nucleotide sequence ID" value="NZ_JBHULI010000025.1"/>
</dbReference>
<reference evidence="2" key="1">
    <citation type="journal article" date="2019" name="Int. J. Syst. Evol. Microbiol.">
        <title>The Global Catalogue of Microorganisms (GCM) 10K type strain sequencing project: providing services to taxonomists for standard genome sequencing and annotation.</title>
        <authorList>
            <consortium name="The Broad Institute Genomics Platform"/>
            <consortium name="The Broad Institute Genome Sequencing Center for Infectious Disease"/>
            <person name="Wu L."/>
            <person name="Ma J."/>
        </authorList>
    </citation>
    <scope>NUCLEOTIDE SEQUENCE [LARGE SCALE GENOMIC DNA]</scope>
    <source>
        <strain evidence="2">KCTC 52042</strain>
    </source>
</reference>
<gene>
    <name evidence="1" type="ORF">ACFSVN_12920</name>
</gene>
<organism evidence="1 2">
    <name type="scientific">Gracilimonas halophila</name>
    <dbReference type="NCBI Taxonomy" id="1834464"/>
    <lineage>
        <taxon>Bacteria</taxon>
        <taxon>Pseudomonadati</taxon>
        <taxon>Balneolota</taxon>
        <taxon>Balneolia</taxon>
        <taxon>Balneolales</taxon>
        <taxon>Balneolaceae</taxon>
        <taxon>Gracilimonas</taxon>
    </lineage>
</organism>
<sequence length="240" mass="27416">MSNEFNKFLKKADPASGVGSGMFDVQKLLVSVIIFLFPLISFAQTPESVELPSPRGAFLRSLVMPGWGHYYVDNENWNRGKYHLAGEVVLVLTYFGLDARSDYLENDFRTLAVSKAGADLVGKSRNYQIAIGNYDNLASYNDAQLRNRNWDNVFPQTPEYEWNWESSDLRDQYRDTRERVDKNRSQLPTLLALMVVNRLGSGISAFVQARNRLENMPEARFSYLNEFGEPGLTASLRFNF</sequence>
<dbReference type="Proteomes" id="UP001597460">
    <property type="component" value="Unassembled WGS sequence"/>
</dbReference>
<protein>
    <recommendedName>
        <fullName evidence="3">DUF5683 domain-containing protein</fullName>
    </recommendedName>
</protein>